<evidence type="ECO:0000313" key="3">
    <source>
        <dbReference type="Proteomes" id="UP000631670"/>
    </source>
</evidence>
<protein>
    <submittedName>
        <fullName evidence="2">Uncharacterized protein</fullName>
    </submittedName>
</protein>
<evidence type="ECO:0000313" key="2">
    <source>
        <dbReference type="EMBL" id="MBE1500570.1"/>
    </source>
</evidence>
<dbReference type="EMBL" id="JADBEG010000001">
    <property type="protein sequence ID" value="MBE1500570.1"/>
    <property type="molecule type" value="Genomic_DNA"/>
</dbReference>
<dbReference type="RefSeq" id="WP_249027011.1">
    <property type="nucleotide sequence ID" value="NZ_JADBEG010000001.1"/>
</dbReference>
<keyword evidence="3" id="KW-1185">Reference proteome</keyword>
<sequence length="174" mass="18228">MVPDDGEGVMGGSQFGAPGSFTPPPAAGDAGANFLSGLLDGPTDSDAAKQVSTGGSHLKSLAESGQFAVNEEGFQAYIKACDFFIDGYDKMLRDVHVLAGAARMGGSTYAKTVAEFNAIAADGDPQALIPNLLLMKRGVEDAREAMVIARKNYRETEDAHAVAFADLNKNLQEK</sequence>
<organism evidence="2 3">
    <name type="scientific">Amycolatopsis lexingtonensis</name>
    <dbReference type="NCBI Taxonomy" id="218822"/>
    <lineage>
        <taxon>Bacteria</taxon>
        <taxon>Bacillati</taxon>
        <taxon>Actinomycetota</taxon>
        <taxon>Actinomycetes</taxon>
        <taxon>Pseudonocardiales</taxon>
        <taxon>Pseudonocardiaceae</taxon>
        <taxon>Amycolatopsis</taxon>
    </lineage>
</organism>
<reference evidence="2 3" key="1">
    <citation type="submission" date="2020-10" db="EMBL/GenBank/DDBJ databases">
        <title>Sequencing the genomes of 1000 actinobacteria strains.</title>
        <authorList>
            <person name="Klenk H.-P."/>
        </authorList>
    </citation>
    <scope>NUCLEOTIDE SEQUENCE [LARGE SCALE GENOMIC DNA]</scope>
    <source>
        <strain evidence="2 3">DSM 44653</strain>
    </source>
</reference>
<dbReference type="Proteomes" id="UP000631670">
    <property type="component" value="Unassembled WGS sequence"/>
</dbReference>
<accession>A0ABR9IBL5</accession>
<evidence type="ECO:0000256" key="1">
    <source>
        <dbReference type="SAM" id="MobiDB-lite"/>
    </source>
</evidence>
<name>A0ABR9IBL5_9PSEU</name>
<feature type="region of interest" description="Disordered" evidence="1">
    <location>
        <begin position="1"/>
        <end position="23"/>
    </location>
</feature>
<comment type="caution">
    <text evidence="2">The sequence shown here is derived from an EMBL/GenBank/DDBJ whole genome shotgun (WGS) entry which is preliminary data.</text>
</comment>
<proteinExistence type="predicted"/>
<gene>
    <name evidence="2" type="ORF">H4696_007670</name>
</gene>